<accession>A0ABT0PHG4</accession>
<dbReference type="InterPro" id="IPR000488">
    <property type="entry name" value="Death_dom"/>
</dbReference>
<comment type="caution">
    <text evidence="3">The sequence shown here is derived from an EMBL/GenBank/DDBJ whole genome shotgun (WGS) entry which is preliminary data.</text>
</comment>
<feature type="domain" description="Death" evidence="2">
    <location>
        <begin position="228"/>
        <end position="302"/>
    </location>
</feature>
<feature type="compositionally biased region" description="Basic and acidic residues" evidence="1">
    <location>
        <begin position="17"/>
        <end position="34"/>
    </location>
</feature>
<evidence type="ECO:0000259" key="2">
    <source>
        <dbReference type="PROSITE" id="PS50017"/>
    </source>
</evidence>
<gene>
    <name evidence="3" type="ORF">M3P05_10990</name>
</gene>
<dbReference type="Proteomes" id="UP001203338">
    <property type="component" value="Unassembled WGS sequence"/>
</dbReference>
<feature type="domain" description="Death" evidence="2">
    <location>
        <begin position="472"/>
        <end position="505"/>
    </location>
</feature>
<feature type="compositionally biased region" description="Low complexity" evidence="1">
    <location>
        <begin position="58"/>
        <end position="70"/>
    </location>
</feature>
<dbReference type="EMBL" id="JAMFLX010000013">
    <property type="protein sequence ID" value="MCL6270446.1"/>
    <property type="molecule type" value="Genomic_DNA"/>
</dbReference>
<evidence type="ECO:0000313" key="3">
    <source>
        <dbReference type="EMBL" id="MCL6270446.1"/>
    </source>
</evidence>
<dbReference type="PROSITE" id="PS50017">
    <property type="entry name" value="DEATH_DOMAIN"/>
    <property type="match status" value="2"/>
</dbReference>
<dbReference type="Gene3D" id="1.10.533.10">
    <property type="entry name" value="Death Domain, Fas"/>
    <property type="match status" value="1"/>
</dbReference>
<evidence type="ECO:0000256" key="1">
    <source>
        <dbReference type="SAM" id="MobiDB-lite"/>
    </source>
</evidence>
<dbReference type="Pfam" id="PF00531">
    <property type="entry name" value="Death"/>
    <property type="match status" value="1"/>
</dbReference>
<dbReference type="InterPro" id="IPR011029">
    <property type="entry name" value="DEATH-like_dom_sf"/>
</dbReference>
<evidence type="ECO:0000313" key="4">
    <source>
        <dbReference type="Proteomes" id="UP001203338"/>
    </source>
</evidence>
<protein>
    <submittedName>
        <fullName evidence="3">Death domain-containing protein</fullName>
    </submittedName>
</protein>
<dbReference type="CDD" id="cd01670">
    <property type="entry name" value="Death"/>
    <property type="match status" value="2"/>
</dbReference>
<keyword evidence="4" id="KW-1185">Reference proteome</keyword>
<name>A0ABT0PHG4_9GAMM</name>
<reference evidence="3 4" key="1">
    <citation type="submission" date="2022-05" db="EMBL/GenBank/DDBJ databases">
        <authorList>
            <person name="Park J.-S."/>
        </authorList>
    </citation>
    <scope>NUCLEOTIDE SEQUENCE [LARGE SCALE GENOMIC DNA]</scope>
    <source>
        <strain evidence="3 4">2012CJ34-2</strain>
    </source>
</reference>
<dbReference type="RefSeq" id="WP_249699664.1">
    <property type="nucleotide sequence ID" value="NZ_JAMFLX010000013.1"/>
</dbReference>
<sequence length="680" mass="77138">MYKGIGATNSPPSHSRWPAERGEETVKVEREPANKPETLPEGTFDEPIATEPTPLPIATRRVSSTSATTSPEEKSREAAMQREISYPALSYLFEIMIKNRFPVTQWEQLGKALGLESHILPNFKCRYPLDYRYIPVIAEWYTKGGTVKCGPTSPDEFLKALETVDPQCAVTIRREWCLDPHDSDSTPSSVANDMYVSLNKMPLDRPLTQSHLAQLEEQLRKNNFFVTKWFILGVALGLNVSALESIFSSTVDGEKCVREVLKKWIDGEDYTHMRGAATIQRLCQALKVIGDAACAENLEQKFAQNTIDESYSNPDIKRVWQRVPWKKTRDVIEENHIPFILDMLEYLEMDNDSIFSLFLNLELFYPDIKPVTDQHTGRLCVTKLLEKWIKQKADGATAGKIYRAVNALSAQKGKKYRAAIEAGGFHKQIAGQESTKELEPMVGGASGELQDKVLTELFISIQQDQTLPSVYKWRQLGQKLGLSDIQLSEIGEDNPEDSRIFLVIWWWVRTFASRPGSCTPTQKNLVNAVEESWGPIYGKRLEDHFQSILQRVDKPPSLAADTEPELSFDQLTLNSPLRREHLGKLLALLKKDCMLGESQWFSLGILMRLKVETLRTIGTSYYRNPQKYFGQVLEYWLQGMDDSLKAGLPTPALLVDILQSHRNGAAAERLKAHFKQRPEK</sequence>
<feature type="region of interest" description="Disordered" evidence="1">
    <location>
        <begin position="1"/>
        <end position="79"/>
    </location>
</feature>
<organism evidence="3 4">
    <name type="scientific">Parendozoicomonas callyspongiae</name>
    <dbReference type="NCBI Taxonomy" id="2942213"/>
    <lineage>
        <taxon>Bacteria</taxon>
        <taxon>Pseudomonadati</taxon>
        <taxon>Pseudomonadota</taxon>
        <taxon>Gammaproteobacteria</taxon>
        <taxon>Oceanospirillales</taxon>
        <taxon>Endozoicomonadaceae</taxon>
        <taxon>Parendozoicomonas</taxon>
    </lineage>
</organism>
<proteinExistence type="predicted"/>